<organism evidence="3 4">
    <name type="scientific">Phytophthora fragariaefolia</name>
    <dbReference type="NCBI Taxonomy" id="1490495"/>
    <lineage>
        <taxon>Eukaryota</taxon>
        <taxon>Sar</taxon>
        <taxon>Stramenopiles</taxon>
        <taxon>Oomycota</taxon>
        <taxon>Peronosporomycetes</taxon>
        <taxon>Peronosporales</taxon>
        <taxon>Peronosporaceae</taxon>
        <taxon>Phytophthora</taxon>
    </lineage>
</organism>
<name>A0A9W7CYW8_9STRA</name>
<comment type="caution">
    <text evidence="3">The sequence shown here is derived from an EMBL/GenBank/DDBJ whole genome shotgun (WGS) entry which is preliminary data.</text>
</comment>
<evidence type="ECO:0000313" key="3">
    <source>
        <dbReference type="EMBL" id="GMF49513.1"/>
    </source>
</evidence>
<sequence>MTRERDRLQASNDNLAAKVDLAGAEILNLQAEYADVERDLEDSEEPRRILEGSLDRVQAALQQVEAELYLAQDQVMRPHSTSILAQERDRAIASAVEAEEKVAQIRGELESRQQSHVDTVSELSPIRTVHNATLVDLDREVAAHATSDRAAEVARMELSDLPASLQSSEETVDALGQRVREIQEHHQALEKDREDLHLGYEAACHERDVASRKLSIVGTVIGVRPHARPEKEDPAALLRLLRDQLADTLENPDPRYLANRNPLETPPRNPDPVVIPDPVIPVTSKRPHSVDLRGGHPDPDPANQGGKVDDDGGHISEDHDEDGNSTSEEAATSGGTGSSSEGEDAKTADVVDELFEAQTLEDISQSRSTERRRPHASPSRRSSAGGSGGPPGGSDDSDSGGSSDPQGHGWDTPTPPRPRNPLAAVDSFAPSDQCIPDQVRPRVLVPLDCDPLLVARLNHVAMMTMSVDVPFPNRPFQPGWIFPHLNPEHRPQYRFTDYYSDLVSEVNVRALLDIHV</sequence>
<protein>
    <submittedName>
        <fullName evidence="3">Unnamed protein product</fullName>
    </submittedName>
</protein>
<dbReference type="OrthoDB" id="146718at2759"/>
<dbReference type="AlphaFoldDB" id="A0A9W7CYW8"/>
<feature type="compositionally biased region" description="Pro residues" evidence="2">
    <location>
        <begin position="264"/>
        <end position="279"/>
    </location>
</feature>
<feature type="compositionally biased region" description="Low complexity" evidence="2">
    <location>
        <begin position="399"/>
        <end position="409"/>
    </location>
</feature>
<gene>
    <name evidence="3" type="ORF">Pfra01_001958600</name>
</gene>
<dbReference type="Proteomes" id="UP001165121">
    <property type="component" value="Unassembled WGS sequence"/>
</dbReference>
<reference evidence="3" key="1">
    <citation type="submission" date="2023-04" db="EMBL/GenBank/DDBJ databases">
        <title>Phytophthora fragariaefolia NBRC 109709.</title>
        <authorList>
            <person name="Ichikawa N."/>
            <person name="Sato H."/>
            <person name="Tonouchi N."/>
        </authorList>
    </citation>
    <scope>NUCLEOTIDE SEQUENCE</scope>
    <source>
        <strain evidence="3">NBRC 109709</strain>
    </source>
</reference>
<accession>A0A9W7CYW8</accession>
<feature type="coiled-coil region" evidence="1">
    <location>
        <begin position="165"/>
        <end position="192"/>
    </location>
</feature>
<keyword evidence="1" id="KW-0175">Coiled coil</keyword>
<feature type="coiled-coil region" evidence="1">
    <location>
        <begin position="12"/>
        <end position="115"/>
    </location>
</feature>
<feature type="region of interest" description="Disordered" evidence="2">
    <location>
        <begin position="251"/>
        <end position="427"/>
    </location>
</feature>
<evidence type="ECO:0000256" key="1">
    <source>
        <dbReference type="SAM" id="Coils"/>
    </source>
</evidence>
<proteinExistence type="predicted"/>
<keyword evidence="4" id="KW-1185">Reference proteome</keyword>
<feature type="compositionally biased region" description="Basic and acidic residues" evidence="2">
    <location>
        <begin position="288"/>
        <end position="299"/>
    </location>
</feature>
<dbReference type="EMBL" id="BSXT01002540">
    <property type="protein sequence ID" value="GMF49513.1"/>
    <property type="molecule type" value="Genomic_DNA"/>
</dbReference>
<feature type="compositionally biased region" description="Basic and acidic residues" evidence="2">
    <location>
        <begin position="307"/>
        <end position="317"/>
    </location>
</feature>
<evidence type="ECO:0000256" key="2">
    <source>
        <dbReference type="SAM" id="MobiDB-lite"/>
    </source>
</evidence>
<evidence type="ECO:0000313" key="4">
    <source>
        <dbReference type="Proteomes" id="UP001165121"/>
    </source>
</evidence>